<comment type="caution">
    <text evidence="1">The sequence shown here is derived from an EMBL/GenBank/DDBJ whole genome shotgun (WGS) entry which is preliminary data.</text>
</comment>
<organism evidence="1 2">
    <name type="scientific">Natrinema saccharevitans</name>
    <dbReference type="NCBI Taxonomy" id="301967"/>
    <lineage>
        <taxon>Archaea</taxon>
        <taxon>Methanobacteriati</taxon>
        <taxon>Methanobacteriota</taxon>
        <taxon>Stenosarchaea group</taxon>
        <taxon>Halobacteria</taxon>
        <taxon>Halobacteriales</taxon>
        <taxon>Natrialbaceae</taxon>
        <taxon>Natrinema</taxon>
    </lineage>
</organism>
<evidence type="ECO:0000313" key="1">
    <source>
        <dbReference type="EMBL" id="OLZ39108.1"/>
    </source>
</evidence>
<sequence length="180" mass="19957">MSTDKISDEGDTSVGKYPKTVGIELAAKEGSQRYYFRNPTGGISSIPALNADQARKLIADDYRGFAPEDFEQVDGFDAEPWDYPDPVDSDREVNEHDLWMLRAAMSRGYRCGTSSRHPRKNPTEYTIERLLEEWPDPTAVPLHDREALQQAGGIGPHRAAQVVGAAVANGLIERPVRGDE</sequence>
<evidence type="ECO:0000313" key="2">
    <source>
        <dbReference type="Proteomes" id="UP000189370"/>
    </source>
</evidence>
<accession>A0A1S8AQK7</accession>
<proteinExistence type="predicted"/>
<keyword evidence="2" id="KW-1185">Reference proteome</keyword>
<gene>
    <name evidence="1" type="ORF">A6E15_19280</name>
</gene>
<name>A0A1S8AQK7_9EURY</name>
<dbReference type="STRING" id="301967.A6E15_19280"/>
<dbReference type="EMBL" id="LWLN01000003">
    <property type="protein sequence ID" value="OLZ39108.1"/>
    <property type="molecule type" value="Genomic_DNA"/>
</dbReference>
<dbReference type="Proteomes" id="UP000189370">
    <property type="component" value="Unassembled WGS sequence"/>
</dbReference>
<reference evidence="2" key="1">
    <citation type="submission" date="2016-04" db="EMBL/GenBank/DDBJ databases">
        <authorList>
            <person name="Chen S.-C."/>
            <person name="Lai M.-C."/>
        </authorList>
    </citation>
    <scope>NUCLEOTIDE SEQUENCE [LARGE SCALE GENOMIC DNA]</scope>
    <source>
        <strain evidence="2">AB14</strain>
    </source>
</reference>
<protein>
    <submittedName>
        <fullName evidence="1">Uncharacterized protein</fullName>
    </submittedName>
</protein>
<dbReference type="AlphaFoldDB" id="A0A1S8AQK7"/>
<dbReference type="RefSeq" id="WP_076148843.1">
    <property type="nucleotide sequence ID" value="NZ_LWLN01000003.1"/>
</dbReference>